<name>A0ABN9L384_9NEOB</name>
<evidence type="ECO:0000313" key="2">
    <source>
        <dbReference type="Proteomes" id="UP001176940"/>
    </source>
</evidence>
<proteinExistence type="predicted"/>
<keyword evidence="2" id="KW-1185">Reference proteome</keyword>
<reference evidence="1" key="1">
    <citation type="submission" date="2023-07" db="EMBL/GenBank/DDBJ databases">
        <authorList>
            <person name="Stuckert A."/>
        </authorList>
    </citation>
    <scope>NUCLEOTIDE SEQUENCE</scope>
</reference>
<dbReference type="EMBL" id="CAUEEQ010005599">
    <property type="protein sequence ID" value="CAJ0929213.1"/>
    <property type="molecule type" value="Genomic_DNA"/>
</dbReference>
<accession>A0ABN9L384</accession>
<comment type="caution">
    <text evidence="1">The sequence shown here is derived from an EMBL/GenBank/DDBJ whole genome shotgun (WGS) entry which is preliminary data.</text>
</comment>
<dbReference type="Proteomes" id="UP001176940">
    <property type="component" value="Unassembled WGS sequence"/>
</dbReference>
<gene>
    <name evidence="1" type="ORF">RIMI_LOCUS3677241</name>
</gene>
<sequence length="131" mass="14596">MGEEKEMRWEQGGRRKAADMDQSCLLDLLAYSLCLERLSTTARVLPCQPTFCCCMQIIVRSINELCCPESLILVECKVNDLPANTLLVQILDGIKQRPRNSHQGVPLLESTTVLTVITTNIAQDVLPPEVP</sequence>
<evidence type="ECO:0000313" key="1">
    <source>
        <dbReference type="EMBL" id="CAJ0929213.1"/>
    </source>
</evidence>
<organism evidence="1 2">
    <name type="scientific">Ranitomeya imitator</name>
    <name type="common">mimic poison frog</name>
    <dbReference type="NCBI Taxonomy" id="111125"/>
    <lineage>
        <taxon>Eukaryota</taxon>
        <taxon>Metazoa</taxon>
        <taxon>Chordata</taxon>
        <taxon>Craniata</taxon>
        <taxon>Vertebrata</taxon>
        <taxon>Euteleostomi</taxon>
        <taxon>Amphibia</taxon>
        <taxon>Batrachia</taxon>
        <taxon>Anura</taxon>
        <taxon>Neobatrachia</taxon>
        <taxon>Hyloidea</taxon>
        <taxon>Dendrobatidae</taxon>
        <taxon>Dendrobatinae</taxon>
        <taxon>Ranitomeya</taxon>
    </lineage>
</organism>
<protein>
    <submittedName>
        <fullName evidence="1">Uncharacterized protein</fullName>
    </submittedName>
</protein>